<reference evidence="2" key="1">
    <citation type="submission" date="2021-01" db="EMBL/GenBank/DDBJ databases">
        <authorList>
            <person name="Corre E."/>
            <person name="Pelletier E."/>
            <person name="Niang G."/>
            <person name="Scheremetjew M."/>
            <person name="Finn R."/>
            <person name="Kale V."/>
            <person name="Holt S."/>
            <person name="Cochrane G."/>
            <person name="Meng A."/>
            <person name="Brown T."/>
            <person name="Cohen L."/>
        </authorList>
    </citation>
    <scope>NUCLEOTIDE SEQUENCE</scope>
    <source>
        <strain evidence="2">CCMP3107</strain>
    </source>
</reference>
<name>A0A7S3YH07_HETAK</name>
<protein>
    <submittedName>
        <fullName evidence="2">Uncharacterized protein</fullName>
    </submittedName>
</protein>
<evidence type="ECO:0000256" key="1">
    <source>
        <dbReference type="SAM" id="MobiDB-lite"/>
    </source>
</evidence>
<dbReference type="AlphaFoldDB" id="A0A7S3YH07"/>
<gene>
    <name evidence="2" type="ORF">HAKA00212_LOCUS25409</name>
</gene>
<proteinExistence type="predicted"/>
<organism evidence="2">
    <name type="scientific">Heterosigma akashiwo</name>
    <name type="common">Chromophytic alga</name>
    <name type="synonym">Heterosigma carterae</name>
    <dbReference type="NCBI Taxonomy" id="2829"/>
    <lineage>
        <taxon>Eukaryota</taxon>
        <taxon>Sar</taxon>
        <taxon>Stramenopiles</taxon>
        <taxon>Ochrophyta</taxon>
        <taxon>Raphidophyceae</taxon>
        <taxon>Chattonellales</taxon>
        <taxon>Chattonellaceae</taxon>
        <taxon>Heterosigma</taxon>
    </lineage>
</organism>
<feature type="compositionally biased region" description="Low complexity" evidence="1">
    <location>
        <begin position="122"/>
        <end position="131"/>
    </location>
</feature>
<sequence>MTKLKKVSPVARQVYMEQEINMGEGKSATKQLFEHVLNLTVSANDGLPCGFISHVTAVLPRNFGEAPITARTQPFSIRRRSLDHFFLKTTNTRGSACCLPTTVQQKDCSADDTRITDDEESSSINTNIISTDNDDTSAPVNTDDVVYSLGSTGHGSHSISPPKSQRKRTRAKTMPSLGRTAKHIIPSDHSTQDLSLSAINSLGLLDDENGKMPIHVYIFWEKVPCPEQGEVDFHVENPHKIKLFMRHDGGPQQPLELSETRTYCSELTKNINLRLFSVDYNKIPAEN</sequence>
<accession>A0A7S3YH07</accession>
<dbReference type="EMBL" id="HBIU01058442">
    <property type="protein sequence ID" value="CAE0651363.1"/>
    <property type="molecule type" value="Transcribed_RNA"/>
</dbReference>
<evidence type="ECO:0000313" key="2">
    <source>
        <dbReference type="EMBL" id="CAE0651363.1"/>
    </source>
</evidence>
<feature type="compositionally biased region" description="Polar residues" evidence="1">
    <location>
        <begin position="149"/>
        <end position="163"/>
    </location>
</feature>
<feature type="region of interest" description="Disordered" evidence="1">
    <location>
        <begin position="110"/>
        <end position="170"/>
    </location>
</feature>